<feature type="chain" id="PRO_5028978946" evidence="1">
    <location>
        <begin position="20"/>
        <end position="125"/>
    </location>
</feature>
<dbReference type="Pfam" id="PF18962">
    <property type="entry name" value="Por_Secre_tail"/>
    <property type="match status" value="1"/>
</dbReference>
<dbReference type="InterPro" id="IPR026444">
    <property type="entry name" value="Secre_tail"/>
</dbReference>
<dbReference type="AlphaFoldDB" id="A0A7G7GAE1"/>
<evidence type="ECO:0000313" key="3">
    <source>
        <dbReference type="EMBL" id="QNF34125.1"/>
    </source>
</evidence>
<evidence type="ECO:0000313" key="4">
    <source>
        <dbReference type="Proteomes" id="UP000515237"/>
    </source>
</evidence>
<dbReference type="RefSeq" id="WP_185270606.1">
    <property type="nucleotide sequence ID" value="NZ_CP055156.1"/>
</dbReference>
<evidence type="ECO:0000259" key="2">
    <source>
        <dbReference type="Pfam" id="PF18962"/>
    </source>
</evidence>
<proteinExistence type="predicted"/>
<sequence>MKKIILLLGAFLCCLTIGAQVKAPIALRSEKPQVLVPTNQDTDKRVNVYPNPSTGKVFLELSGFKGKRTEVQVTNVIGNVILRDSFNETEDQTLKVLDLSNVASGLYYVKLEADEYSEIRKVIVN</sequence>
<organism evidence="3 4">
    <name type="scientific">Adhaeribacter swui</name>
    <dbReference type="NCBI Taxonomy" id="2086471"/>
    <lineage>
        <taxon>Bacteria</taxon>
        <taxon>Pseudomonadati</taxon>
        <taxon>Bacteroidota</taxon>
        <taxon>Cytophagia</taxon>
        <taxon>Cytophagales</taxon>
        <taxon>Hymenobacteraceae</taxon>
        <taxon>Adhaeribacter</taxon>
    </lineage>
</organism>
<dbReference type="KEGG" id="aswu:HUW51_15865"/>
<protein>
    <submittedName>
        <fullName evidence="3">T9SS type A sorting domain-containing protein</fullName>
    </submittedName>
</protein>
<dbReference type="NCBIfam" id="TIGR04183">
    <property type="entry name" value="Por_Secre_tail"/>
    <property type="match status" value="1"/>
</dbReference>
<accession>A0A7G7GAE1</accession>
<reference evidence="3 4" key="1">
    <citation type="journal article" date="2018" name="Int. J. Syst. Evol. Microbiol.">
        <title>Adhaeribacter swui sp. nov., isolated from wet mud.</title>
        <authorList>
            <person name="Kim D.U."/>
            <person name="Kim K.W."/>
            <person name="Kang M.S."/>
            <person name="Kim J.Y."/>
            <person name="Jang J.H."/>
            <person name="Kim M.K."/>
        </authorList>
    </citation>
    <scope>NUCLEOTIDE SEQUENCE [LARGE SCALE GENOMIC DNA]</scope>
    <source>
        <strain evidence="3 4">KCTC 52873</strain>
    </source>
</reference>
<keyword evidence="4" id="KW-1185">Reference proteome</keyword>
<gene>
    <name evidence="3" type="ORF">HUW51_15865</name>
</gene>
<keyword evidence="1" id="KW-0732">Signal</keyword>
<dbReference type="EMBL" id="CP055156">
    <property type="protein sequence ID" value="QNF34125.1"/>
    <property type="molecule type" value="Genomic_DNA"/>
</dbReference>
<feature type="domain" description="Secretion system C-terminal sorting" evidence="2">
    <location>
        <begin position="48"/>
        <end position="124"/>
    </location>
</feature>
<dbReference type="Proteomes" id="UP000515237">
    <property type="component" value="Chromosome"/>
</dbReference>
<feature type="signal peptide" evidence="1">
    <location>
        <begin position="1"/>
        <end position="19"/>
    </location>
</feature>
<evidence type="ECO:0000256" key="1">
    <source>
        <dbReference type="SAM" id="SignalP"/>
    </source>
</evidence>
<name>A0A7G7GAE1_9BACT</name>